<keyword evidence="5" id="KW-1185">Reference proteome</keyword>
<feature type="region of interest" description="Disordered" evidence="1">
    <location>
        <begin position="1005"/>
        <end position="1054"/>
    </location>
</feature>
<protein>
    <recommendedName>
        <fullName evidence="6">Peptidase A2 domain-containing protein</fullName>
    </recommendedName>
</protein>
<feature type="region of interest" description="Disordered" evidence="1">
    <location>
        <begin position="553"/>
        <end position="577"/>
    </location>
</feature>
<evidence type="ECO:0000313" key="3">
    <source>
        <dbReference type="EMBL" id="KAE9319098.1"/>
    </source>
</evidence>
<feature type="region of interest" description="Disordered" evidence="1">
    <location>
        <begin position="110"/>
        <end position="230"/>
    </location>
</feature>
<feature type="compositionally biased region" description="Basic and acidic residues" evidence="1">
    <location>
        <begin position="1037"/>
        <end position="1054"/>
    </location>
</feature>
<dbReference type="InterPro" id="IPR021109">
    <property type="entry name" value="Peptidase_aspartic_dom_sf"/>
</dbReference>
<sequence>MRYQLFRRGLNNRRMLAILDSSPARDIPEACEWLMVKDMYRPVDEDDDFEEVAPAKSAAASETPDILKPMVDQVKALAQEVRSFVKEEKEWRNKVNNELRAPPHPRYALQTMATGPSVSPPPTQQQPPRNGQGFRGIRMDDDGRDSYLSSATNRRRNSNQEASREASGTVVAGARFARRREEGEGRAAPSSGPKNGSEGNSGREGEKNAAVVVPESVVSVERSDESTTKRGRTWVYRAADAELAEPKNGNDGEKGLVNGVCDGVKESPVKRVDEPEGVAVLNEAVTCPEATEFVEENADDEKKESTDRVENVIAVNDTVAEELKESVRASVHEPEVTSGLRTVPNEDDKVELSGETVKVRADEDERGGTVEPLPLKRLFSNDELEAMEKCAPGQEMTVLAGTDFAVEKEEYDKELEDRLYPLDEVELQERVKKIAEARKELSIEELASYLGLPVDVLERTKGASNEEMTYPEYWQDWFENTLKSSTEAKRANRDFRDASTVPEPVRTNSTSVIIERFGLPPEGVEKIKKNVLPENEMNAKDAEAVVYSTIGVPANEDSVEDSAEKDREEGEEPTVETSPLVIRALGRRAVYEWLKKVRGEGDRPVDTLPHLPEDEGTPRGPSIRDKVPDLDWVQLLTMTAELAKRDSVPLPDWVTFSDWVERYHSNCAELVWKKLLEHEAAKASPKEEKGPRTKEPVDFDSSCLYVEVAEAVHGVSLYPEREEDISHYVEVVRPGRLTPERSEKRGLVEVVTVELPNGFGLRRDDAEETEEPEVVPGGRRVVCDVGGCEALSGGFIDCLPSRMLADTGATLSLVDKLVLKRLGRAKESLRPYEGLVRSSSGHKLRIRGWITLLVRLGSLEANLNLLVAEQLNCDAILGVDALVVFGAVIDVKERTMTLKSTKEVLGLGTTVVLETYLTAMAVSVRLPPRGQALVTTNVIGDVGDKATVLVGGSWGLPPTLCVARTLCTVHKGQVIVEVCNASTDKYWIRKGTVVAATSVIPESAFTPVEPPAERPASTKSVSGDLREGVTTDTVKTMSEERLDRPAEIVEAPKP</sequence>
<dbReference type="Gene3D" id="2.40.70.10">
    <property type="entry name" value="Acid Proteases"/>
    <property type="match status" value="1"/>
</dbReference>
<organism evidence="3 5">
    <name type="scientific">Phytophthora rubi</name>
    <dbReference type="NCBI Taxonomy" id="129364"/>
    <lineage>
        <taxon>Eukaryota</taxon>
        <taxon>Sar</taxon>
        <taxon>Stramenopiles</taxon>
        <taxon>Oomycota</taxon>
        <taxon>Peronosporomycetes</taxon>
        <taxon>Peronosporales</taxon>
        <taxon>Peronosporaceae</taxon>
        <taxon>Phytophthora</taxon>
    </lineage>
</organism>
<name>A0A6A4EAR2_9STRA</name>
<evidence type="ECO:0000313" key="2">
    <source>
        <dbReference type="EMBL" id="KAE9007083.1"/>
    </source>
</evidence>
<comment type="caution">
    <text evidence="3">The sequence shown here is derived from an EMBL/GenBank/DDBJ whole genome shotgun (WGS) entry which is preliminary data.</text>
</comment>
<dbReference type="CDD" id="cd00303">
    <property type="entry name" value="retropepsin_like"/>
    <property type="match status" value="1"/>
</dbReference>
<dbReference type="Proteomes" id="UP000429607">
    <property type="component" value="Unassembled WGS sequence"/>
</dbReference>
<gene>
    <name evidence="2" type="ORF">PR001_g17052</name>
    <name evidence="3" type="ORF">PR003_g18064</name>
</gene>
<proteinExistence type="predicted"/>
<dbReference type="Pfam" id="PF13650">
    <property type="entry name" value="Asp_protease_2"/>
    <property type="match status" value="1"/>
</dbReference>
<evidence type="ECO:0000313" key="4">
    <source>
        <dbReference type="Proteomes" id="UP000429607"/>
    </source>
</evidence>
<dbReference type="SUPFAM" id="SSF50630">
    <property type="entry name" value="Acid proteases"/>
    <property type="match status" value="1"/>
</dbReference>
<accession>A0A6A4EAR2</accession>
<dbReference type="EMBL" id="QXFT01001422">
    <property type="protein sequence ID" value="KAE9319098.1"/>
    <property type="molecule type" value="Genomic_DNA"/>
</dbReference>
<dbReference type="AlphaFoldDB" id="A0A6A4EAR2"/>
<feature type="region of interest" description="Disordered" evidence="1">
    <location>
        <begin position="602"/>
        <end position="624"/>
    </location>
</feature>
<evidence type="ECO:0008006" key="6">
    <source>
        <dbReference type="Google" id="ProtNLM"/>
    </source>
</evidence>
<dbReference type="EMBL" id="QXFV01001390">
    <property type="protein sequence ID" value="KAE9007083.1"/>
    <property type="molecule type" value="Genomic_DNA"/>
</dbReference>
<dbReference type="Proteomes" id="UP000434957">
    <property type="component" value="Unassembled WGS sequence"/>
</dbReference>
<evidence type="ECO:0000256" key="1">
    <source>
        <dbReference type="SAM" id="MobiDB-lite"/>
    </source>
</evidence>
<evidence type="ECO:0000313" key="5">
    <source>
        <dbReference type="Proteomes" id="UP000434957"/>
    </source>
</evidence>
<reference evidence="3 5" key="1">
    <citation type="submission" date="2018-08" db="EMBL/GenBank/DDBJ databases">
        <title>Genomic investigation of the strawberry pathogen Phytophthora fragariae indicates pathogenicity is determined by transcriptional variation in three key races.</title>
        <authorList>
            <person name="Adams T.M."/>
            <person name="Armitage A.D."/>
            <person name="Sobczyk M.K."/>
            <person name="Bates H.J."/>
            <person name="Dunwell J.M."/>
            <person name="Nellist C.F."/>
            <person name="Harrison R.J."/>
        </authorList>
    </citation>
    <scope>NUCLEOTIDE SEQUENCE [LARGE SCALE GENOMIC DNA]</scope>
    <source>
        <strain evidence="2 4">SCRP249</strain>
        <strain evidence="3 5">SCRP333</strain>
    </source>
</reference>
<feature type="compositionally biased region" description="Low complexity" evidence="1">
    <location>
        <begin position="211"/>
        <end position="220"/>
    </location>
</feature>